<dbReference type="GO" id="GO:0101006">
    <property type="term" value="F:protein histidine phosphatase activity"/>
    <property type="evidence" value="ECO:0007669"/>
    <property type="project" value="TreeGrafter"/>
</dbReference>
<dbReference type="GO" id="GO:0070297">
    <property type="term" value="P:regulation of phosphorelay signal transduction system"/>
    <property type="evidence" value="ECO:0007669"/>
    <property type="project" value="TreeGrafter"/>
</dbReference>
<comment type="caution">
    <text evidence="3">The sequence shown here is derived from an EMBL/GenBank/DDBJ whole genome shotgun (WGS) entry which is preliminary data.</text>
</comment>
<reference evidence="3 4" key="1">
    <citation type="submission" date="2018-12" db="EMBL/GenBank/DDBJ databases">
        <authorList>
            <person name="Li F."/>
        </authorList>
    </citation>
    <scope>NUCLEOTIDE SEQUENCE [LARGE SCALE GENOMIC DNA]</scope>
    <source>
        <strain evidence="3 4">11W25H-1</strain>
    </source>
</reference>
<dbReference type="OrthoDB" id="4697614at2"/>
<evidence type="ECO:0000313" key="4">
    <source>
        <dbReference type="Proteomes" id="UP000288547"/>
    </source>
</evidence>
<proteinExistence type="predicted"/>
<evidence type="ECO:0000313" key="3">
    <source>
        <dbReference type="EMBL" id="RWZ49732.1"/>
    </source>
</evidence>
<dbReference type="CDD" id="cd07067">
    <property type="entry name" value="HP_PGM_like"/>
    <property type="match status" value="1"/>
</dbReference>
<protein>
    <submittedName>
        <fullName evidence="3">Histidine phosphatase family protein</fullName>
    </submittedName>
</protein>
<organism evidence="3 4">
    <name type="scientific">Labedella phragmitis</name>
    <dbReference type="NCBI Taxonomy" id="2498849"/>
    <lineage>
        <taxon>Bacteria</taxon>
        <taxon>Bacillati</taxon>
        <taxon>Actinomycetota</taxon>
        <taxon>Actinomycetes</taxon>
        <taxon>Micrococcales</taxon>
        <taxon>Microbacteriaceae</taxon>
        <taxon>Labedella</taxon>
    </lineage>
</organism>
<dbReference type="SUPFAM" id="SSF53254">
    <property type="entry name" value="Phosphoglycerate mutase-like"/>
    <property type="match status" value="1"/>
</dbReference>
<keyword evidence="4" id="KW-1185">Reference proteome</keyword>
<dbReference type="Gene3D" id="3.40.50.1240">
    <property type="entry name" value="Phosphoglycerate mutase-like"/>
    <property type="match status" value="1"/>
</dbReference>
<dbReference type="InterPro" id="IPR029033">
    <property type="entry name" value="His_PPase_superfam"/>
</dbReference>
<feature type="active site" description="Proton donor/acceptor" evidence="1">
    <location>
        <position position="90"/>
    </location>
</feature>
<accession>A0A3S4AJ92</accession>
<dbReference type="AlphaFoldDB" id="A0A3S4AJ92"/>
<evidence type="ECO:0000256" key="1">
    <source>
        <dbReference type="PIRSR" id="PIRSR613078-1"/>
    </source>
</evidence>
<dbReference type="InterPro" id="IPR050275">
    <property type="entry name" value="PGM_Phosphatase"/>
</dbReference>
<name>A0A3S4AJ92_9MICO</name>
<dbReference type="EMBL" id="RZNB01000005">
    <property type="protein sequence ID" value="RWZ49732.1"/>
    <property type="molecule type" value="Genomic_DNA"/>
</dbReference>
<dbReference type="Pfam" id="PF00300">
    <property type="entry name" value="His_Phos_1"/>
    <property type="match status" value="1"/>
</dbReference>
<feature type="binding site" evidence="2">
    <location>
        <position position="69"/>
    </location>
    <ligand>
        <name>substrate</name>
    </ligand>
</feature>
<dbReference type="InterPro" id="IPR013078">
    <property type="entry name" value="His_Pase_superF_clade-1"/>
</dbReference>
<dbReference type="PANTHER" id="PTHR48100">
    <property type="entry name" value="BROAD-SPECIFICITY PHOSPHATASE YOR283W-RELATED"/>
    <property type="match status" value="1"/>
</dbReference>
<feature type="binding site" evidence="2">
    <location>
        <begin position="90"/>
        <end position="93"/>
    </location>
    <ligand>
        <name>substrate</name>
    </ligand>
</feature>
<gene>
    <name evidence="3" type="ORF">ELQ90_12375</name>
</gene>
<dbReference type="PANTHER" id="PTHR48100:SF15">
    <property type="entry name" value="SEDOHEPTULOSE 1,7-BISPHOSPHATASE"/>
    <property type="match status" value="1"/>
</dbReference>
<evidence type="ECO:0000256" key="2">
    <source>
        <dbReference type="PIRSR" id="PIRSR613078-2"/>
    </source>
</evidence>
<dbReference type="SMART" id="SM00855">
    <property type="entry name" value="PGAM"/>
    <property type="match status" value="1"/>
</dbReference>
<feature type="active site" description="Tele-phosphohistidine intermediate" evidence="1">
    <location>
        <position position="20"/>
    </location>
</feature>
<sequence>MDPQPATPAEPTGRIVLVRHGETEWSRSGQHTGSTDLPLTTVGEQQAMLLGTVLDASDFGLALSSPLARARRTAELAGFPDAIVEPDLIEWDYGAYEGRTTAEISAELGHRWDLWHDGVPAGTTPGESAADVRKRADRVLDRARAALPDGDVILFAHGHMLRAIAIAWVELAPTAGTIFALSTSTLSELGFEHGRPAIRVWNAPVEH</sequence>
<dbReference type="Proteomes" id="UP000288547">
    <property type="component" value="Unassembled WGS sequence"/>
</dbReference>
<feature type="binding site" evidence="2">
    <location>
        <begin position="32"/>
        <end position="33"/>
    </location>
    <ligand>
        <name>substrate</name>
    </ligand>
</feature>